<dbReference type="PANTHER" id="PTHR11138:SF5">
    <property type="entry name" value="METHIONYL-TRNA FORMYLTRANSFERASE, MITOCHONDRIAL"/>
    <property type="match status" value="1"/>
</dbReference>
<organism evidence="8 9">
    <name type="scientific">Microbacterium schleiferi</name>
    <dbReference type="NCBI Taxonomy" id="69362"/>
    <lineage>
        <taxon>Bacteria</taxon>
        <taxon>Bacillati</taxon>
        <taxon>Actinomycetota</taxon>
        <taxon>Actinomycetes</taxon>
        <taxon>Micrococcales</taxon>
        <taxon>Microbacteriaceae</taxon>
        <taxon>Microbacterium</taxon>
    </lineage>
</organism>
<dbReference type="GO" id="GO:0004479">
    <property type="term" value="F:methionyl-tRNA formyltransferase activity"/>
    <property type="evidence" value="ECO:0007669"/>
    <property type="project" value="UniProtKB-EC"/>
</dbReference>
<comment type="catalytic activity">
    <reaction evidence="5">
        <text>L-methionyl-tRNA(fMet) + (6R)-10-formyltetrahydrofolate = N-formyl-L-methionyl-tRNA(fMet) + (6S)-5,6,7,8-tetrahydrofolate + H(+)</text>
        <dbReference type="Rhea" id="RHEA:24380"/>
        <dbReference type="Rhea" id="RHEA-COMP:9952"/>
        <dbReference type="Rhea" id="RHEA-COMP:9953"/>
        <dbReference type="ChEBI" id="CHEBI:15378"/>
        <dbReference type="ChEBI" id="CHEBI:57453"/>
        <dbReference type="ChEBI" id="CHEBI:78530"/>
        <dbReference type="ChEBI" id="CHEBI:78844"/>
        <dbReference type="ChEBI" id="CHEBI:195366"/>
        <dbReference type="EC" id="2.1.2.9"/>
    </reaction>
</comment>
<dbReference type="PANTHER" id="PTHR11138">
    <property type="entry name" value="METHIONYL-TRNA FORMYLTRANSFERASE"/>
    <property type="match status" value="1"/>
</dbReference>
<dbReference type="InterPro" id="IPR005794">
    <property type="entry name" value="Fmt"/>
</dbReference>
<name>A0ABU7V575_9MICO</name>
<dbReference type="Gene3D" id="3.40.50.12230">
    <property type="match status" value="1"/>
</dbReference>
<evidence type="ECO:0000256" key="2">
    <source>
        <dbReference type="ARBA" id="ARBA00012261"/>
    </source>
</evidence>
<feature type="domain" description="Formyl transferase C-terminal" evidence="7">
    <location>
        <begin position="201"/>
        <end position="298"/>
    </location>
</feature>
<dbReference type="EMBL" id="JAZHOV010000003">
    <property type="protein sequence ID" value="MEF2254841.1"/>
    <property type="molecule type" value="Genomic_DNA"/>
</dbReference>
<evidence type="ECO:0000313" key="9">
    <source>
        <dbReference type="Proteomes" id="UP001351900"/>
    </source>
</evidence>
<dbReference type="InterPro" id="IPR036477">
    <property type="entry name" value="Formyl_transf_N_sf"/>
</dbReference>
<sequence length="319" mass="33480">MRIVFAGTPEPAVPSLRALVDAGHEVPLVITRPDAQIGRRRVVTPSPVATAADTLGLSAHRTARLDDVALEAVRAAHPDLGVIVAYGSLVREPLLSTPRHGWINLHFSALPRWRGAAPVQHAIIAGDPEVGVDVFQLTAGLDEGDIFGEVRFPRPIAATAGELLATLADAGAELLTTVVGQIADGTARSRPQAGDPSYAPKLSIEDGRVDWQQSREQIMSRILGVTPEPGAFATAQDARLKILAAVPAASEAPRLRPGLVAAHAKQVIVGTGSDPIALLRVQPAGKPAMDAGDWWRGARLSELQFDTDAQMTGDVGATA</sequence>
<dbReference type="HAMAP" id="MF_00182">
    <property type="entry name" value="Formyl_trans"/>
    <property type="match status" value="1"/>
</dbReference>
<evidence type="ECO:0000259" key="6">
    <source>
        <dbReference type="Pfam" id="PF00551"/>
    </source>
</evidence>
<accession>A0ABU7V575</accession>
<keyword evidence="4 5" id="KW-0648">Protein biosynthesis</keyword>
<comment type="similarity">
    <text evidence="1 5">Belongs to the Fmt family.</text>
</comment>
<dbReference type="InterPro" id="IPR044135">
    <property type="entry name" value="Met-tRNA-FMT_C"/>
</dbReference>
<dbReference type="Pfam" id="PF00551">
    <property type="entry name" value="Formyl_trans_N"/>
    <property type="match status" value="1"/>
</dbReference>
<feature type="binding site" evidence="5">
    <location>
        <begin position="108"/>
        <end position="111"/>
    </location>
    <ligand>
        <name>(6S)-5,6,7,8-tetrahydrofolate</name>
        <dbReference type="ChEBI" id="CHEBI:57453"/>
    </ligand>
</feature>
<gene>
    <name evidence="5 8" type="primary">fmt</name>
    <name evidence="8" type="ORF">V2V91_06765</name>
</gene>
<dbReference type="CDD" id="cd08704">
    <property type="entry name" value="Met_tRNA_FMT_C"/>
    <property type="match status" value="1"/>
</dbReference>
<keyword evidence="3 5" id="KW-0808">Transferase</keyword>
<evidence type="ECO:0000256" key="4">
    <source>
        <dbReference type="ARBA" id="ARBA00022917"/>
    </source>
</evidence>
<proteinExistence type="inferred from homology"/>
<comment type="caution">
    <text evidence="8">The sequence shown here is derived from an EMBL/GenBank/DDBJ whole genome shotgun (WGS) entry which is preliminary data.</text>
</comment>
<reference evidence="8 9" key="1">
    <citation type="submission" date="2024-01" db="EMBL/GenBank/DDBJ databases">
        <title>the genome sequence of strain Microbacterium schleiferi NBRC 15075.</title>
        <authorList>
            <person name="Ding Y."/>
            <person name="Zhang G."/>
        </authorList>
    </citation>
    <scope>NUCLEOTIDE SEQUENCE [LARGE SCALE GENOMIC DNA]</scope>
    <source>
        <strain evidence="8 9">NBRC 15075</strain>
    </source>
</reference>
<dbReference type="NCBIfam" id="TIGR00460">
    <property type="entry name" value="fmt"/>
    <property type="match status" value="1"/>
</dbReference>
<evidence type="ECO:0000256" key="3">
    <source>
        <dbReference type="ARBA" id="ARBA00022679"/>
    </source>
</evidence>
<dbReference type="InterPro" id="IPR041711">
    <property type="entry name" value="Met-tRNA-FMT_N"/>
</dbReference>
<dbReference type="RefSeq" id="WP_331791282.1">
    <property type="nucleotide sequence ID" value="NZ_BAAAUO010000002.1"/>
</dbReference>
<feature type="domain" description="Formyl transferase N-terminal" evidence="6">
    <location>
        <begin position="1"/>
        <end position="179"/>
    </location>
</feature>
<evidence type="ECO:0000256" key="5">
    <source>
        <dbReference type="HAMAP-Rule" id="MF_00182"/>
    </source>
</evidence>
<dbReference type="Proteomes" id="UP001351900">
    <property type="component" value="Unassembled WGS sequence"/>
</dbReference>
<dbReference type="InterPro" id="IPR005793">
    <property type="entry name" value="Formyl_trans_C"/>
</dbReference>
<dbReference type="CDD" id="cd08646">
    <property type="entry name" value="FMT_core_Met-tRNA-FMT_N"/>
    <property type="match status" value="1"/>
</dbReference>
<dbReference type="SUPFAM" id="SSF53328">
    <property type="entry name" value="Formyltransferase"/>
    <property type="match status" value="1"/>
</dbReference>
<keyword evidence="9" id="KW-1185">Reference proteome</keyword>
<dbReference type="SUPFAM" id="SSF50486">
    <property type="entry name" value="FMT C-terminal domain-like"/>
    <property type="match status" value="1"/>
</dbReference>
<evidence type="ECO:0000313" key="8">
    <source>
        <dbReference type="EMBL" id="MEF2254841.1"/>
    </source>
</evidence>
<dbReference type="InterPro" id="IPR002376">
    <property type="entry name" value="Formyl_transf_N"/>
</dbReference>
<dbReference type="EC" id="2.1.2.9" evidence="2 5"/>
<dbReference type="InterPro" id="IPR011034">
    <property type="entry name" value="Formyl_transferase-like_C_sf"/>
</dbReference>
<evidence type="ECO:0000259" key="7">
    <source>
        <dbReference type="Pfam" id="PF02911"/>
    </source>
</evidence>
<comment type="function">
    <text evidence="5">Attaches a formyl group to the free amino group of methionyl-tRNA(fMet). The formyl group appears to play a dual role in the initiator identity of N-formylmethionyl-tRNA by promoting its recognition by IF2 and preventing the misappropriation of this tRNA by the elongation apparatus.</text>
</comment>
<evidence type="ECO:0000256" key="1">
    <source>
        <dbReference type="ARBA" id="ARBA00010699"/>
    </source>
</evidence>
<protein>
    <recommendedName>
        <fullName evidence="2 5">Methionyl-tRNA formyltransferase</fullName>
        <ecNumber evidence="2 5">2.1.2.9</ecNumber>
    </recommendedName>
</protein>
<dbReference type="Pfam" id="PF02911">
    <property type="entry name" value="Formyl_trans_C"/>
    <property type="match status" value="1"/>
</dbReference>